<reference evidence="2" key="1">
    <citation type="submission" date="2023-04" db="EMBL/GenBank/DDBJ databases">
        <authorList>
            <consortium name="ELIXIR-Norway"/>
        </authorList>
    </citation>
    <scope>NUCLEOTIDE SEQUENCE [LARGE SCALE GENOMIC DNA]</scope>
</reference>
<keyword evidence="3" id="KW-1185">Reference proteome</keyword>
<accession>A0ABN8Y9A2</accession>
<evidence type="ECO:0000313" key="2">
    <source>
        <dbReference type="EMBL" id="CAI9158147.1"/>
    </source>
</evidence>
<evidence type="ECO:0000313" key="3">
    <source>
        <dbReference type="Proteomes" id="UP001176941"/>
    </source>
</evidence>
<proteinExistence type="predicted"/>
<organism evidence="2 3">
    <name type="scientific">Rangifer tarandus platyrhynchus</name>
    <name type="common">Svalbard reindeer</name>
    <dbReference type="NCBI Taxonomy" id="3082113"/>
    <lineage>
        <taxon>Eukaryota</taxon>
        <taxon>Metazoa</taxon>
        <taxon>Chordata</taxon>
        <taxon>Craniata</taxon>
        <taxon>Vertebrata</taxon>
        <taxon>Euteleostomi</taxon>
        <taxon>Mammalia</taxon>
        <taxon>Eutheria</taxon>
        <taxon>Laurasiatheria</taxon>
        <taxon>Artiodactyla</taxon>
        <taxon>Ruminantia</taxon>
        <taxon>Pecora</taxon>
        <taxon>Cervidae</taxon>
        <taxon>Odocoileinae</taxon>
        <taxon>Rangifer</taxon>
    </lineage>
</organism>
<name>A0ABN8Y9A2_RANTA</name>
<protein>
    <submittedName>
        <fullName evidence="2">Uncharacterized protein</fullName>
    </submittedName>
</protein>
<evidence type="ECO:0000256" key="1">
    <source>
        <dbReference type="SAM" id="SignalP"/>
    </source>
</evidence>
<sequence>METFSQDRFRGLWLSFASQSPLALLLAVWKTQQGTGVGVALCWGTTWTEHQVLMGWLRPTGLSPWRVNVFRLDVPPTSGPVYSGSDSASPVSESALCLKEGRAWDPLGRASPYPGGPSRVCDAQRSPVGWILWSSSLS</sequence>
<dbReference type="EMBL" id="OX459952">
    <property type="protein sequence ID" value="CAI9158147.1"/>
    <property type="molecule type" value="Genomic_DNA"/>
</dbReference>
<keyword evidence="1" id="KW-0732">Signal</keyword>
<feature type="chain" id="PRO_5045076126" evidence="1">
    <location>
        <begin position="37"/>
        <end position="138"/>
    </location>
</feature>
<feature type="signal peptide" evidence="1">
    <location>
        <begin position="1"/>
        <end position="36"/>
    </location>
</feature>
<dbReference type="Proteomes" id="UP001176941">
    <property type="component" value="Chromosome 16"/>
</dbReference>
<gene>
    <name evidence="2" type="ORF">MRATA1EN1_LOCUS7109</name>
</gene>